<gene>
    <name evidence="2" type="ORF">JAAARDRAFT_42097</name>
</gene>
<protein>
    <submittedName>
        <fullName evidence="2">Uncharacterized protein</fullName>
    </submittedName>
</protein>
<dbReference type="EMBL" id="KL197760">
    <property type="protein sequence ID" value="KDQ50440.1"/>
    <property type="molecule type" value="Genomic_DNA"/>
</dbReference>
<organism evidence="2 3">
    <name type="scientific">Jaapia argillacea MUCL 33604</name>
    <dbReference type="NCBI Taxonomy" id="933084"/>
    <lineage>
        <taxon>Eukaryota</taxon>
        <taxon>Fungi</taxon>
        <taxon>Dikarya</taxon>
        <taxon>Basidiomycota</taxon>
        <taxon>Agaricomycotina</taxon>
        <taxon>Agaricomycetes</taxon>
        <taxon>Agaricomycetidae</taxon>
        <taxon>Jaapiales</taxon>
        <taxon>Jaapiaceae</taxon>
        <taxon>Jaapia</taxon>
    </lineage>
</organism>
<sequence length="472" mass="52721">MNFQGDRFGTLRDIVVAYQGIRQSVQNLSQAYCKMSLAFVQWGLEEDPKLSDSLDPLISLLASWSSYIIHLVPDIDVDEVWTRINVVQNQQNHVNNLRSLKFRHAYEARIAGAMGVNQLHKQGGEVDRLSSVLRKLNAKLPAEESELLTAQRALVQFWIDMHTKHKPKIAEQTMGFLGPTEKTYDDVGETAAKTEFKEQKEEHELTTPDTTSSSPLKDGLGLHDDELSRTNSTLVGTSLSHIHLVDEVRDVVDGDSSEKLGGRVMEPTLSSEPSHPYLEQLPLPPNHLYHSSPPYPHHPRSFFGHPSRHPPLPYPLHPPPLPYYPHPSSAQYPPPPGLYPNRPQYSPPPGSYFNRPPPSYPNPLPPPAAPSPWSSHQPPAPCPYGPPPLLNLHQFRPILTVDKLESTTRDGADLLFKEFDMPKGLSGPSQFESLVSDELARSRGVSMTSLGSKTSHQSYQSDVTYLSLSSRY</sequence>
<name>A0A067P9H7_9AGAM</name>
<evidence type="ECO:0000256" key="1">
    <source>
        <dbReference type="SAM" id="MobiDB-lite"/>
    </source>
</evidence>
<dbReference type="Gene3D" id="1.20.1270.60">
    <property type="entry name" value="Arfaptin homology (AH) domain/BAR domain"/>
    <property type="match status" value="1"/>
</dbReference>
<dbReference type="HOGENOM" id="CLU_578781_0_0_1"/>
<evidence type="ECO:0000313" key="2">
    <source>
        <dbReference type="EMBL" id="KDQ50440.1"/>
    </source>
</evidence>
<feature type="region of interest" description="Disordered" evidence="1">
    <location>
        <begin position="195"/>
        <end position="223"/>
    </location>
</feature>
<dbReference type="AlphaFoldDB" id="A0A067P9H7"/>
<evidence type="ECO:0000313" key="3">
    <source>
        <dbReference type="Proteomes" id="UP000027265"/>
    </source>
</evidence>
<reference evidence="3" key="1">
    <citation type="journal article" date="2014" name="Proc. Natl. Acad. Sci. U.S.A.">
        <title>Extensive sampling of basidiomycete genomes demonstrates inadequacy of the white-rot/brown-rot paradigm for wood decay fungi.</title>
        <authorList>
            <person name="Riley R."/>
            <person name="Salamov A.A."/>
            <person name="Brown D.W."/>
            <person name="Nagy L.G."/>
            <person name="Floudas D."/>
            <person name="Held B.W."/>
            <person name="Levasseur A."/>
            <person name="Lombard V."/>
            <person name="Morin E."/>
            <person name="Otillar R."/>
            <person name="Lindquist E.A."/>
            <person name="Sun H."/>
            <person name="LaButti K.M."/>
            <person name="Schmutz J."/>
            <person name="Jabbour D."/>
            <person name="Luo H."/>
            <person name="Baker S.E."/>
            <person name="Pisabarro A.G."/>
            <person name="Walton J.D."/>
            <person name="Blanchette R.A."/>
            <person name="Henrissat B."/>
            <person name="Martin F."/>
            <person name="Cullen D."/>
            <person name="Hibbett D.S."/>
            <person name="Grigoriev I.V."/>
        </authorList>
    </citation>
    <scope>NUCLEOTIDE SEQUENCE [LARGE SCALE GENOMIC DNA]</scope>
    <source>
        <strain evidence="3">MUCL 33604</strain>
    </source>
</reference>
<feature type="region of interest" description="Disordered" evidence="1">
    <location>
        <begin position="253"/>
        <end position="293"/>
    </location>
</feature>
<dbReference type="PRINTS" id="PR01217">
    <property type="entry name" value="PRICHEXTENSN"/>
</dbReference>
<feature type="region of interest" description="Disordered" evidence="1">
    <location>
        <begin position="325"/>
        <end position="384"/>
    </location>
</feature>
<feature type="compositionally biased region" description="Basic and acidic residues" evidence="1">
    <location>
        <begin position="195"/>
        <end position="206"/>
    </location>
</feature>
<proteinExistence type="predicted"/>
<feature type="compositionally biased region" description="Pro residues" evidence="1">
    <location>
        <begin position="345"/>
        <end position="370"/>
    </location>
</feature>
<keyword evidence="3" id="KW-1185">Reference proteome</keyword>
<dbReference type="InParanoid" id="A0A067P9H7"/>
<accession>A0A067P9H7</accession>
<dbReference type="InterPro" id="IPR027267">
    <property type="entry name" value="AH/BAR_dom_sf"/>
</dbReference>
<dbReference type="Proteomes" id="UP000027265">
    <property type="component" value="Unassembled WGS sequence"/>
</dbReference>